<dbReference type="Proteomes" id="UP001165679">
    <property type="component" value="Unassembled WGS sequence"/>
</dbReference>
<dbReference type="RefSeq" id="WP_264715033.1">
    <property type="nucleotide sequence ID" value="NZ_JAPDNT010000017.1"/>
</dbReference>
<organism evidence="1 2">
    <name type="scientific">Limobrevibacterium gyesilva</name>
    <dbReference type="NCBI Taxonomy" id="2991712"/>
    <lineage>
        <taxon>Bacteria</taxon>
        <taxon>Pseudomonadati</taxon>
        <taxon>Pseudomonadota</taxon>
        <taxon>Alphaproteobacteria</taxon>
        <taxon>Acetobacterales</taxon>
        <taxon>Acetobacteraceae</taxon>
        <taxon>Limobrevibacterium</taxon>
    </lineage>
</organism>
<protein>
    <submittedName>
        <fullName evidence="1">G8 domain-containing protein</fullName>
    </submittedName>
</protein>
<gene>
    <name evidence="1" type="ORF">OL599_16960</name>
</gene>
<proteinExistence type="predicted"/>
<reference evidence="1" key="1">
    <citation type="submission" date="2022-09" db="EMBL/GenBank/DDBJ databases">
        <title>Rhodovastum sp. nov. RN2-1 isolated from soil in Seongnam, South Korea.</title>
        <authorList>
            <person name="Le N.T."/>
        </authorList>
    </citation>
    <scope>NUCLEOTIDE SEQUENCE</scope>
    <source>
        <strain evidence="1">RN2-1</strain>
    </source>
</reference>
<name>A0AA42CGN7_9PROT</name>
<accession>A0AA42CGN7</accession>
<reference evidence="1" key="2">
    <citation type="submission" date="2022-10" db="EMBL/GenBank/DDBJ databases">
        <authorList>
            <person name="Trinh H.N."/>
        </authorList>
    </citation>
    <scope>NUCLEOTIDE SEQUENCE</scope>
    <source>
        <strain evidence="1">RN2-1</strain>
    </source>
</reference>
<keyword evidence="2" id="KW-1185">Reference proteome</keyword>
<dbReference type="AlphaFoldDB" id="A0AA42CGN7"/>
<evidence type="ECO:0000313" key="1">
    <source>
        <dbReference type="EMBL" id="MCW3476266.1"/>
    </source>
</evidence>
<dbReference type="EMBL" id="JAPDNT010000017">
    <property type="protein sequence ID" value="MCW3476266.1"/>
    <property type="molecule type" value="Genomic_DNA"/>
</dbReference>
<sequence length="100" mass="10080">MHTRNDEIDGGLLVEGELEFAGFTTGTVHVTAGATLLLTGTAADLLIEPGGRAIVRGTVSGAVMNGGKVEIHGMVGNVVDTGPAASTQLMPNAVVRGNLL</sequence>
<comment type="caution">
    <text evidence="1">The sequence shown here is derived from an EMBL/GenBank/DDBJ whole genome shotgun (WGS) entry which is preliminary data.</text>
</comment>
<evidence type="ECO:0000313" key="2">
    <source>
        <dbReference type="Proteomes" id="UP001165679"/>
    </source>
</evidence>